<evidence type="ECO:0000313" key="2">
    <source>
        <dbReference type="EMBL" id="KAJ7355273.1"/>
    </source>
</evidence>
<organism evidence="2 3">
    <name type="scientific">Mycena albidolilacea</name>
    <dbReference type="NCBI Taxonomy" id="1033008"/>
    <lineage>
        <taxon>Eukaryota</taxon>
        <taxon>Fungi</taxon>
        <taxon>Dikarya</taxon>
        <taxon>Basidiomycota</taxon>
        <taxon>Agaricomycotina</taxon>
        <taxon>Agaricomycetes</taxon>
        <taxon>Agaricomycetidae</taxon>
        <taxon>Agaricales</taxon>
        <taxon>Marasmiineae</taxon>
        <taxon>Mycenaceae</taxon>
        <taxon>Mycena</taxon>
    </lineage>
</organism>
<proteinExistence type="predicted"/>
<dbReference type="Proteomes" id="UP001218218">
    <property type="component" value="Unassembled WGS sequence"/>
</dbReference>
<reference evidence="2" key="1">
    <citation type="submission" date="2023-03" db="EMBL/GenBank/DDBJ databases">
        <title>Massive genome expansion in bonnet fungi (Mycena s.s.) driven by repeated elements and novel gene families across ecological guilds.</title>
        <authorList>
            <consortium name="Lawrence Berkeley National Laboratory"/>
            <person name="Harder C.B."/>
            <person name="Miyauchi S."/>
            <person name="Viragh M."/>
            <person name="Kuo A."/>
            <person name="Thoen E."/>
            <person name="Andreopoulos B."/>
            <person name="Lu D."/>
            <person name="Skrede I."/>
            <person name="Drula E."/>
            <person name="Henrissat B."/>
            <person name="Morin E."/>
            <person name="Kohler A."/>
            <person name="Barry K."/>
            <person name="LaButti K."/>
            <person name="Morin E."/>
            <person name="Salamov A."/>
            <person name="Lipzen A."/>
            <person name="Mereny Z."/>
            <person name="Hegedus B."/>
            <person name="Baldrian P."/>
            <person name="Stursova M."/>
            <person name="Weitz H."/>
            <person name="Taylor A."/>
            <person name="Grigoriev I.V."/>
            <person name="Nagy L.G."/>
            <person name="Martin F."/>
            <person name="Kauserud H."/>
        </authorList>
    </citation>
    <scope>NUCLEOTIDE SEQUENCE</scope>
    <source>
        <strain evidence="2">CBHHK002</strain>
    </source>
</reference>
<comment type="caution">
    <text evidence="2">The sequence shown here is derived from an EMBL/GenBank/DDBJ whole genome shotgun (WGS) entry which is preliminary data.</text>
</comment>
<accession>A0AAD7ACM0</accession>
<dbReference type="AlphaFoldDB" id="A0AAD7ACM0"/>
<feature type="compositionally biased region" description="Basic and acidic residues" evidence="1">
    <location>
        <begin position="1"/>
        <end position="17"/>
    </location>
</feature>
<evidence type="ECO:0000256" key="1">
    <source>
        <dbReference type="SAM" id="MobiDB-lite"/>
    </source>
</evidence>
<dbReference type="EMBL" id="JARIHO010000009">
    <property type="protein sequence ID" value="KAJ7355273.1"/>
    <property type="molecule type" value="Genomic_DNA"/>
</dbReference>
<keyword evidence="3" id="KW-1185">Reference proteome</keyword>
<evidence type="ECO:0000313" key="3">
    <source>
        <dbReference type="Proteomes" id="UP001218218"/>
    </source>
</evidence>
<name>A0AAD7ACM0_9AGAR</name>
<sequence>MKKEDDERRGKEDETGRTKRIQPRIFGFRTLPVRWQKNEQIVFTVSHKLNQNPKKKVYKPFKHFINRNIFYKKAKHKIRDSRKLFWGQHFEVSGRCIEQQSRRGQNMSQSGNINGTSPISGRVADVADLQSQLVIMAEHHR</sequence>
<protein>
    <submittedName>
        <fullName evidence="2">Uncharacterized protein</fullName>
    </submittedName>
</protein>
<feature type="region of interest" description="Disordered" evidence="1">
    <location>
        <begin position="1"/>
        <end position="20"/>
    </location>
</feature>
<gene>
    <name evidence="2" type="ORF">DFH08DRAFT_803320</name>
</gene>